<dbReference type="SUPFAM" id="SSF51735">
    <property type="entry name" value="NAD(P)-binding Rossmann-fold domains"/>
    <property type="match status" value="1"/>
</dbReference>
<gene>
    <name evidence="15" type="ORF">SAMN05661091_4286</name>
</gene>
<evidence type="ECO:0000256" key="7">
    <source>
        <dbReference type="ARBA" id="ARBA00022857"/>
    </source>
</evidence>
<keyword evidence="6 11" id="KW-0566">Pantothenate biosynthesis</keyword>
<dbReference type="Proteomes" id="UP000192940">
    <property type="component" value="Chromosome I"/>
</dbReference>
<name>A0A1X7HLU9_9BACL</name>
<dbReference type="InterPro" id="IPR013332">
    <property type="entry name" value="KPR_N"/>
</dbReference>
<dbReference type="FunFam" id="1.10.1040.10:FF:000017">
    <property type="entry name" value="2-dehydropantoate 2-reductase"/>
    <property type="match status" value="1"/>
</dbReference>
<feature type="region of interest" description="Disordered" evidence="12">
    <location>
        <begin position="152"/>
        <end position="178"/>
    </location>
</feature>
<evidence type="ECO:0000256" key="6">
    <source>
        <dbReference type="ARBA" id="ARBA00022655"/>
    </source>
</evidence>
<evidence type="ECO:0000256" key="3">
    <source>
        <dbReference type="ARBA" id="ARBA00007870"/>
    </source>
</evidence>
<dbReference type="GO" id="GO:0050661">
    <property type="term" value="F:NADP binding"/>
    <property type="evidence" value="ECO:0007669"/>
    <property type="project" value="TreeGrafter"/>
</dbReference>
<feature type="compositionally biased region" description="Basic and acidic residues" evidence="12">
    <location>
        <begin position="165"/>
        <end position="178"/>
    </location>
</feature>
<evidence type="ECO:0000256" key="11">
    <source>
        <dbReference type="RuleBase" id="RU362068"/>
    </source>
</evidence>
<dbReference type="Gene3D" id="1.10.1040.10">
    <property type="entry name" value="N-(1-d-carboxylethyl)-l-norvaline Dehydrogenase, domain 2"/>
    <property type="match status" value="1"/>
</dbReference>
<dbReference type="InterPro" id="IPR013752">
    <property type="entry name" value="KPA_reductase"/>
</dbReference>
<comment type="pathway">
    <text evidence="2 11">Cofactor biosynthesis; (R)-pantothenate biosynthesis; (R)-pantoate from 3-methyl-2-oxobutanoate: step 2/2.</text>
</comment>
<dbReference type="InterPro" id="IPR003710">
    <property type="entry name" value="ApbA"/>
</dbReference>
<dbReference type="Pfam" id="PF08546">
    <property type="entry name" value="ApbA_C"/>
    <property type="match status" value="1"/>
</dbReference>
<comment type="similarity">
    <text evidence="3 11">Belongs to the ketopantoate reductase family.</text>
</comment>
<keyword evidence="16" id="KW-1185">Reference proteome</keyword>
<organism evidence="15 16">
    <name type="scientific">Paenibacillus uliginis N3/975</name>
    <dbReference type="NCBI Taxonomy" id="1313296"/>
    <lineage>
        <taxon>Bacteria</taxon>
        <taxon>Bacillati</taxon>
        <taxon>Bacillota</taxon>
        <taxon>Bacilli</taxon>
        <taxon>Bacillales</taxon>
        <taxon>Paenibacillaceae</taxon>
        <taxon>Paenibacillus</taxon>
    </lineage>
</organism>
<dbReference type="GO" id="GO:0008677">
    <property type="term" value="F:2-dehydropantoate 2-reductase activity"/>
    <property type="evidence" value="ECO:0007669"/>
    <property type="project" value="UniProtKB-EC"/>
</dbReference>
<evidence type="ECO:0000256" key="5">
    <source>
        <dbReference type="ARBA" id="ARBA00019465"/>
    </source>
</evidence>
<reference evidence="15 16" key="1">
    <citation type="submission" date="2017-04" db="EMBL/GenBank/DDBJ databases">
        <authorList>
            <person name="Afonso C.L."/>
            <person name="Miller P.J."/>
            <person name="Scott M.A."/>
            <person name="Spackman E."/>
            <person name="Goraichik I."/>
            <person name="Dimitrov K.M."/>
            <person name="Suarez D.L."/>
            <person name="Swayne D.E."/>
        </authorList>
    </citation>
    <scope>NUCLEOTIDE SEQUENCE [LARGE SCALE GENOMIC DNA]</scope>
    <source>
        <strain evidence="15 16">N3/975</strain>
    </source>
</reference>
<evidence type="ECO:0000259" key="14">
    <source>
        <dbReference type="Pfam" id="PF08546"/>
    </source>
</evidence>
<dbReference type="NCBIfam" id="TIGR00745">
    <property type="entry name" value="apbA_panE"/>
    <property type="match status" value="1"/>
</dbReference>
<dbReference type="InterPro" id="IPR013328">
    <property type="entry name" value="6PGD_dom2"/>
</dbReference>
<sequence>MTIHIIGAGSLGLLYGGRLAASGADVTFWCRSKEQAEQLRSNGITVIREQDSIHVPSESFQAEPISRYHEIGGAGEDDYIFLMVKQTGITKVVEELFAPYSSKHRRLLCFQNGTGHMERLRRELPAWTLYAAVTTEGAKRSGLSEVTHAGQGSTWVGQAGSSFSDDEKADPSEGSESEKALAVQLERAGFDVFLSKELDIMIYRKLLMNAVINPLTAVWRIPNGELLESEERMHLMKELYEEGIAVYSACNIPWETDLWEQILQVCQATSGNTSSMLKDVLEGRTTEVSSINGSIVRMAERVGVSTPVHRLLWRLIEGIHV</sequence>
<dbReference type="PANTHER" id="PTHR43765:SF2">
    <property type="entry name" value="2-DEHYDROPANTOATE 2-REDUCTASE"/>
    <property type="match status" value="1"/>
</dbReference>
<feature type="compositionally biased region" description="Polar residues" evidence="12">
    <location>
        <begin position="152"/>
        <end position="163"/>
    </location>
</feature>
<evidence type="ECO:0000256" key="4">
    <source>
        <dbReference type="ARBA" id="ARBA00013014"/>
    </source>
</evidence>
<feature type="domain" description="Ketopantoate reductase N-terminal" evidence="13">
    <location>
        <begin position="3"/>
        <end position="159"/>
    </location>
</feature>
<evidence type="ECO:0000256" key="10">
    <source>
        <dbReference type="ARBA" id="ARBA00048793"/>
    </source>
</evidence>
<evidence type="ECO:0000256" key="2">
    <source>
        <dbReference type="ARBA" id="ARBA00004994"/>
    </source>
</evidence>
<dbReference type="Gene3D" id="3.40.50.720">
    <property type="entry name" value="NAD(P)-binding Rossmann-like Domain"/>
    <property type="match status" value="1"/>
</dbReference>
<dbReference type="SUPFAM" id="SSF48179">
    <property type="entry name" value="6-phosphogluconate dehydrogenase C-terminal domain-like"/>
    <property type="match status" value="1"/>
</dbReference>
<keyword evidence="8 11" id="KW-0560">Oxidoreductase</keyword>
<evidence type="ECO:0000256" key="8">
    <source>
        <dbReference type="ARBA" id="ARBA00023002"/>
    </source>
</evidence>
<dbReference type="Pfam" id="PF02558">
    <property type="entry name" value="ApbA"/>
    <property type="match status" value="1"/>
</dbReference>
<dbReference type="InterPro" id="IPR050838">
    <property type="entry name" value="Ketopantoate_reductase"/>
</dbReference>
<feature type="domain" description="Ketopantoate reductase C-terminal" evidence="14">
    <location>
        <begin position="201"/>
        <end position="318"/>
    </location>
</feature>
<accession>A0A1X7HLU9</accession>
<dbReference type="PANTHER" id="PTHR43765">
    <property type="entry name" value="2-DEHYDROPANTOATE 2-REDUCTASE-RELATED"/>
    <property type="match status" value="1"/>
</dbReference>
<evidence type="ECO:0000313" key="16">
    <source>
        <dbReference type="Proteomes" id="UP000192940"/>
    </source>
</evidence>
<comment type="function">
    <text evidence="1 11">Catalyzes the NADPH-dependent reduction of ketopantoate into pantoic acid.</text>
</comment>
<evidence type="ECO:0000259" key="13">
    <source>
        <dbReference type="Pfam" id="PF02558"/>
    </source>
</evidence>
<dbReference type="InterPro" id="IPR008927">
    <property type="entry name" value="6-PGluconate_DH-like_C_sf"/>
</dbReference>
<proteinExistence type="inferred from homology"/>
<dbReference type="GO" id="GO:0005737">
    <property type="term" value="C:cytoplasm"/>
    <property type="evidence" value="ECO:0007669"/>
    <property type="project" value="TreeGrafter"/>
</dbReference>
<evidence type="ECO:0000256" key="12">
    <source>
        <dbReference type="SAM" id="MobiDB-lite"/>
    </source>
</evidence>
<protein>
    <recommendedName>
        <fullName evidence="5 11">2-dehydropantoate 2-reductase</fullName>
        <ecNumber evidence="4 11">1.1.1.169</ecNumber>
    </recommendedName>
    <alternativeName>
        <fullName evidence="9 11">Ketopantoate reductase</fullName>
    </alternativeName>
</protein>
<dbReference type="AlphaFoldDB" id="A0A1X7HLU9"/>
<dbReference type="STRING" id="1313296.SAMN05661091_4286"/>
<evidence type="ECO:0000313" key="15">
    <source>
        <dbReference type="EMBL" id="SMF88437.1"/>
    </source>
</evidence>
<dbReference type="RefSeq" id="WP_208915062.1">
    <property type="nucleotide sequence ID" value="NZ_LT840184.1"/>
</dbReference>
<dbReference type="EC" id="1.1.1.169" evidence="4 11"/>
<keyword evidence="7 11" id="KW-0521">NADP</keyword>
<comment type="catalytic activity">
    <reaction evidence="10 11">
        <text>(R)-pantoate + NADP(+) = 2-dehydropantoate + NADPH + H(+)</text>
        <dbReference type="Rhea" id="RHEA:16233"/>
        <dbReference type="ChEBI" id="CHEBI:11561"/>
        <dbReference type="ChEBI" id="CHEBI:15378"/>
        <dbReference type="ChEBI" id="CHEBI:15980"/>
        <dbReference type="ChEBI" id="CHEBI:57783"/>
        <dbReference type="ChEBI" id="CHEBI:58349"/>
        <dbReference type="EC" id="1.1.1.169"/>
    </reaction>
</comment>
<dbReference type="EMBL" id="LT840184">
    <property type="protein sequence ID" value="SMF88437.1"/>
    <property type="molecule type" value="Genomic_DNA"/>
</dbReference>
<dbReference type="GO" id="GO:0015940">
    <property type="term" value="P:pantothenate biosynthetic process"/>
    <property type="evidence" value="ECO:0007669"/>
    <property type="project" value="UniProtKB-UniPathway"/>
</dbReference>
<evidence type="ECO:0000256" key="1">
    <source>
        <dbReference type="ARBA" id="ARBA00002919"/>
    </source>
</evidence>
<dbReference type="UniPathway" id="UPA00028">
    <property type="reaction ID" value="UER00004"/>
</dbReference>
<evidence type="ECO:0000256" key="9">
    <source>
        <dbReference type="ARBA" id="ARBA00032024"/>
    </source>
</evidence>
<dbReference type="InterPro" id="IPR036291">
    <property type="entry name" value="NAD(P)-bd_dom_sf"/>
</dbReference>